<evidence type="ECO:0000256" key="6">
    <source>
        <dbReference type="ARBA" id="ARBA00023055"/>
    </source>
</evidence>
<dbReference type="PANTHER" id="PTHR28185">
    <property type="entry name" value="MITOCHONDRIAL DISTRIBUTION AND MORPHOLOGY PROTEIN 34"/>
    <property type="match status" value="1"/>
</dbReference>
<dbReference type="AlphaFoldDB" id="A0A1X2HCK7"/>
<dbReference type="GO" id="GO:0032865">
    <property type="term" value="C:ERMES complex"/>
    <property type="evidence" value="ECO:0007669"/>
    <property type="project" value="UniProtKB-UniRule"/>
</dbReference>
<feature type="region of interest" description="Disordered" evidence="11">
    <location>
        <begin position="198"/>
        <end position="283"/>
    </location>
</feature>
<keyword evidence="4 10" id="KW-0812">Transmembrane</keyword>
<evidence type="ECO:0000256" key="1">
    <source>
        <dbReference type="ARBA" id="ARBA00004370"/>
    </source>
</evidence>
<dbReference type="EMBL" id="MCGN01000005">
    <property type="protein sequence ID" value="ORY96470.1"/>
    <property type="molecule type" value="Genomic_DNA"/>
</dbReference>
<comment type="similarity">
    <text evidence="10">Belongs to the MDM34 family.</text>
</comment>
<keyword evidence="3 10" id="KW-1134">Transmembrane beta strand</keyword>
<keyword evidence="8 10" id="KW-0496">Mitochondrion</keyword>
<feature type="compositionally biased region" description="Low complexity" evidence="11">
    <location>
        <begin position="249"/>
        <end position="265"/>
    </location>
</feature>
<accession>A0A1X2HCK7</accession>
<protein>
    <recommendedName>
        <fullName evidence="10">Mitochondrial distribution and morphology protein 34</fullName>
    </recommendedName>
</protein>
<name>A0A1X2HCK7_SYNRA</name>
<evidence type="ECO:0000256" key="10">
    <source>
        <dbReference type="HAMAP-Rule" id="MF_03105"/>
    </source>
</evidence>
<sequence length="530" mass="59522">MAFRFNWPEFDTEFYVEARSQLEAALNKGNKPKNIVDHITVKELHMGTSPPELEILEIGELSTDKFRGIFKLTYAGDAYIVLQTKVQANPMHAKQSDLPRHTRPSILAADRPLVVPMLLRISDLKLRGIVVLVVSKTKGITLVFKNDPLESILVSSTFDSVTSVRNFLQREIEKQLRNLFQEDLPVMIHNLSLRHLQSEQEKAKKQQQEERLKREHLRKLEKRRQRRRRQGAQSVFSDPGTRAVNANMARSAATTPTTAVPTEASPRFDTLSMPDLPPPPPLHLLSSASSDFLDQGTLGFSTFSDLYNNERMNAFLEQQSASASTAPTTTAPVTAANLSTLNELYSKRFAAMQQDRHSLFSDLHHQLEQHAREHVPEEFNDNEDDFEDDFDDDEFDEEDVTSSLNESSSLAASIADIYADDVDAPWYVTEGPGLPSSTEAVQPLIMPLDQEVVVDPSENALAAKLAQLTCHNRTISPFAYTIDHATFRSLPHQGKKVGPIPRQHKKIPKRRVIRLQMNSKPSSSSSATPA</sequence>
<evidence type="ECO:0000256" key="7">
    <source>
        <dbReference type="ARBA" id="ARBA00023121"/>
    </source>
</evidence>
<dbReference type="OrthoDB" id="17927at2759"/>
<keyword evidence="14" id="KW-1185">Reference proteome</keyword>
<feature type="compositionally biased region" description="Acidic residues" evidence="11">
    <location>
        <begin position="378"/>
        <end position="394"/>
    </location>
</feature>
<dbReference type="GO" id="GO:0015914">
    <property type="term" value="P:phospholipid transport"/>
    <property type="evidence" value="ECO:0007669"/>
    <property type="project" value="TreeGrafter"/>
</dbReference>
<evidence type="ECO:0000256" key="2">
    <source>
        <dbReference type="ARBA" id="ARBA00022448"/>
    </source>
</evidence>
<dbReference type="OMA" id="NPMHAKQ"/>
<dbReference type="HAMAP" id="MF_03105">
    <property type="entry name" value="Mdm34"/>
    <property type="match status" value="1"/>
</dbReference>
<evidence type="ECO:0000256" key="8">
    <source>
        <dbReference type="ARBA" id="ARBA00023128"/>
    </source>
</evidence>
<gene>
    <name evidence="10" type="primary">MDM34</name>
    <name evidence="13" type="ORF">BCR43DRAFT_458129</name>
</gene>
<comment type="caution">
    <text evidence="13">The sequence shown here is derived from an EMBL/GenBank/DDBJ whole genome shotgun (WGS) entry which is preliminary data.</text>
</comment>
<dbReference type="CDD" id="cd21673">
    <property type="entry name" value="SMP_Mdm34"/>
    <property type="match status" value="1"/>
</dbReference>
<evidence type="ECO:0000256" key="9">
    <source>
        <dbReference type="ARBA" id="ARBA00023136"/>
    </source>
</evidence>
<dbReference type="STRING" id="13706.A0A1X2HCK7"/>
<comment type="subcellular location">
    <subcellularLocation>
        <location evidence="1">Membrane</location>
    </subcellularLocation>
    <subcellularLocation>
        <location evidence="10">Mitochondrion outer membrane</location>
        <topology evidence="10">Multi-pass membrane protein</topology>
    </subcellularLocation>
    <text evidence="10">The ERMES/MDM complex localizes to a few discrete foci (around 10 per single cell), that represent mitochondria-endoplasmic reticulum junctions. These foci are often found next to mtDNA nucleoids.</text>
</comment>
<comment type="domain">
    <text evidence="10">Lacks alpha-helical transmembrane segments, suggesting that it resides in the membrane via beta-sheet conformations similar to those predicted for other outer membrane proteins and porin.</text>
</comment>
<evidence type="ECO:0000256" key="5">
    <source>
        <dbReference type="ARBA" id="ARBA00022787"/>
    </source>
</evidence>
<evidence type="ECO:0000313" key="14">
    <source>
        <dbReference type="Proteomes" id="UP000242180"/>
    </source>
</evidence>
<comment type="subunit">
    <text evidence="10">Component of the ER-mitochondria encounter structure (ERMES) or MDM complex, composed of MMM1, MDM10, MDM12 and MDM34.</text>
</comment>
<feature type="region of interest" description="Disordered" evidence="11">
    <location>
        <begin position="374"/>
        <end position="394"/>
    </location>
</feature>
<feature type="compositionally biased region" description="Basic and acidic residues" evidence="11">
    <location>
        <begin position="198"/>
        <end position="213"/>
    </location>
</feature>
<dbReference type="Pfam" id="PF26545">
    <property type="entry name" value="Mdm34_N"/>
    <property type="match status" value="1"/>
</dbReference>
<dbReference type="GO" id="GO:0008289">
    <property type="term" value="F:lipid binding"/>
    <property type="evidence" value="ECO:0007669"/>
    <property type="project" value="UniProtKB-KW"/>
</dbReference>
<dbReference type="PROSITE" id="PS51847">
    <property type="entry name" value="SMP"/>
    <property type="match status" value="1"/>
</dbReference>
<proteinExistence type="inferred from homology"/>
<dbReference type="InterPro" id="IPR031468">
    <property type="entry name" value="SMP_LBD"/>
</dbReference>
<dbReference type="GO" id="GO:0007005">
    <property type="term" value="P:mitochondrion organization"/>
    <property type="evidence" value="ECO:0007669"/>
    <property type="project" value="InterPro"/>
</dbReference>
<keyword evidence="7" id="KW-0446">Lipid-binding</keyword>
<evidence type="ECO:0000256" key="11">
    <source>
        <dbReference type="SAM" id="MobiDB-lite"/>
    </source>
</evidence>
<dbReference type="InterPro" id="IPR058825">
    <property type="entry name" value="MDM34_N"/>
</dbReference>
<evidence type="ECO:0000259" key="12">
    <source>
        <dbReference type="PROSITE" id="PS51847"/>
    </source>
</evidence>
<evidence type="ECO:0000313" key="13">
    <source>
        <dbReference type="EMBL" id="ORY96470.1"/>
    </source>
</evidence>
<evidence type="ECO:0000256" key="3">
    <source>
        <dbReference type="ARBA" id="ARBA00022452"/>
    </source>
</evidence>
<dbReference type="GO" id="GO:1990456">
    <property type="term" value="P:mitochondrion-endoplasmic reticulum membrane tethering"/>
    <property type="evidence" value="ECO:0007669"/>
    <property type="project" value="TreeGrafter"/>
</dbReference>
<dbReference type="InterPro" id="IPR027536">
    <property type="entry name" value="MDM34"/>
</dbReference>
<dbReference type="InParanoid" id="A0A1X2HCK7"/>
<keyword evidence="2" id="KW-0813">Transport</keyword>
<organism evidence="13 14">
    <name type="scientific">Syncephalastrum racemosum</name>
    <name type="common">Filamentous fungus</name>
    <dbReference type="NCBI Taxonomy" id="13706"/>
    <lineage>
        <taxon>Eukaryota</taxon>
        <taxon>Fungi</taxon>
        <taxon>Fungi incertae sedis</taxon>
        <taxon>Mucoromycota</taxon>
        <taxon>Mucoromycotina</taxon>
        <taxon>Mucoromycetes</taxon>
        <taxon>Mucorales</taxon>
        <taxon>Syncephalastraceae</taxon>
        <taxon>Syncephalastrum</taxon>
    </lineage>
</organism>
<dbReference type="PANTHER" id="PTHR28185:SF1">
    <property type="entry name" value="MITOCHONDRIAL DISTRIBUTION AND MORPHOLOGY PROTEIN 34"/>
    <property type="match status" value="1"/>
</dbReference>
<keyword evidence="5 10" id="KW-1000">Mitochondrion outer membrane</keyword>
<feature type="compositionally biased region" description="Basic residues" evidence="11">
    <location>
        <begin position="214"/>
        <end position="230"/>
    </location>
</feature>
<comment type="function">
    <text evidence="10">Component of the ERMES/MDM complex, which serves as a molecular tether to connect the endoplasmic reticulum (ER) and mitochondria. Components of this complex are involved in the control of mitochondrial shape and protein biogenesis, and function in nonvesicular lipid trafficking between the ER and mitochondria. MDM34 is required for the interaction of the ER-resident membrane protein MMM1 and the outer mitochondrial membrane-resident beta-barrel protein MDM10.</text>
</comment>
<evidence type="ECO:0000256" key="4">
    <source>
        <dbReference type="ARBA" id="ARBA00022692"/>
    </source>
</evidence>
<reference evidence="13 14" key="1">
    <citation type="submission" date="2016-07" db="EMBL/GenBank/DDBJ databases">
        <title>Pervasive Adenine N6-methylation of Active Genes in Fungi.</title>
        <authorList>
            <consortium name="DOE Joint Genome Institute"/>
            <person name="Mondo S.J."/>
            <person name="Dannebaum R.O."/>
            <person name="Kuo R.C."/>
            <person name="Labutti K."/>
            <person name="Haridas S."/>
            <person name="Kuo A."/>
            <person name="Salamov A."/>
            <person name="Ahrendt S.R."/>
            <person name="Lipzen A."/>
            <person name="Sullivan W."/>
            <person name="Andreopoulos W.B."/>
            <person name="Clum A."/>
            <person name="Lindquist E."/>
            <person name="Daum C."/>
            <person name="Ramamoorthy G.K."/>
            <person name="Gryganskyi A."/>
            <person name="Culley D."/>
            <person name="Magnuson J.K."/>
            <person name="James T.Y."/>
            <person name="O'Malley M.A."/>
            <person name="Stajich J.E."/>
            <person name="Spatafora J.W."/>
            <person name="Visel A."/>
            <person name="Grigoriev I.V."/>
        </authorList>
    </citation>
    <scope>NUCLEOTIDE SEQUENCE [LARGE SCALE GENOMIC DNA]</scope>
    <source>
        <strain evidence="13 14">NRRL 2496</strain>
    </source>
</reference>
<feature type="domain" description="SMP-LTD" evidence="12">
    <location>
        <begin position="1"/>
        <end position="193"/>
    </location>
</feature>
<dbReference type="Proteomes" id="UP000242180">
    <property type="component" value="Unassembled WGS sequence"/>
</dbReference>
<keyword evidence="6" id="KW-0445">Lipid transport</keyword>
<keyword evidence="9 10" id="KW-0472">Membrane</keyword>